<comment type="similarity">
    <text evidence="1 2">Belongs to the UPF0235 family.</text>
</comment>
<dbReference type="HAMAP" id="MF_00634">
    <property type="entry name" value="UPF0235"/>
    <property type="match status" value="1"/>
</dbReference>
<reference evidence="3 4" key="1">
    <citation type="submission" date="2016-10" db="EMBL/GenBank/DDBJ databases">
        <authorList>
            <person name="de Groot N.N."/>
        </authorList>
    </citation>
    <scope>NUCLEOTIDE SEQUENCE [LARGE SCALE GENOMIC DNA]</scope>
    <source>
        <strain evidence="3 4">DSM 19981</strain>
    </source>
</reference>
<organism evidence="3 4">
    <name type="scientific">Falsiroseomonas stagni DSM 19981</name>
    <dbReference type="NCBI Taxonomy" id="1123062"/>
    <lineage>
        <taxon>Bacteria</taxon>
        <taxon>Pseudomonadati</taxon>
        <taxon>Pseudomonadota</taxon>
        <taxon>Alphaproteobacteria</taxon>
        <taxon>Acetobacterales</taxon>
        <taxon>Roseomonadaceae</taxon>
        <taxon>Falsiroseomonas</taxon>
    </lineage>
</organism>
<dbReference type="OrthoDB" id="7274703at2"/>
<keyword evidence="4" id="KW-1185">Reference proteome</keyword>
<gene>
    <name evidence="3" type="ORF">SAMN02745775_101236</name>
</gene>
<dbReference type="RefSeq" id="WP_092954257.1">
    <property type="nucleotide sequence ID" value="NZ_FOSQ01000001.1"/>
</dbReference>
<dbReference type="GO" id="GO:0005737">
    <property type="term" value="C:cytoplasm"/>
    <property type="evidence" value="ECO:0007669"/>
    <property type="project" value="TreeGrafter"/>
</dbReference>
<name>A0A1I3XF38_9PROT</name>
<dbReference type="EMBL" id="FOSQ01000001">
    <property type="protein sequence ID" value="SFK17979.1"/>
    <property type="molecule type" value="Genomic_DNA"/>
</dbReference>
<dbReference type="PANTHER" id="PTHR13420:SF7">
    <property type="entry name" value="UPF0235 PROTEIN C15ORF40"/>
    <property type="match status" value="1"/>
</dbReference>
<dbReference type="Proteomes" id="UP000199473">
    <property type="component" value="Unassembled WGS sequence"/>
</dbReference>
<dbReference type="SUPFAM" id="SSF69786">
    <property type="entry name" value="YggU-like"/>
    <property type="match status" value="1"/>
</dbReference>
<dbReference type="AlphaFoldDB" id="A0A1I3XF38"/>
<dbReference type="InterPro" id="IPR003746">
    <property type="entry name" value="DUF167"/>
</dbReference>
<dbReference type="NCBIfam" id="TIGR00251">
    <property type="entry name" value="DUF167 family protein"/>
    <property type="match status" value="1"/>
</dbReference>
<accession>A0A1I3XF38</accession>
<evidence type="ECO:0000256" key="2">
    <source>
        <dbReference type="HAMAP-Rule" id="MF_00634"/>
    </source>
</evidence>
<evidence type="ECO:0000313" key="4">
    <source>
        <dbReference type="Proteomes" id="UP000199473"/>
    </source>
</evidence>
<dbReference type="STRING" id="1123062.SAMN02745775_101236"/>
<dbReference type="SMART" id="SM01152">
    <property type="entry name" value="DUF167"/>
    <property type="match status" value="1"/>
</dbReference>
<evidence type="ECO:0000313" key="3">
    <source>
        <dbReference type="EMBL" id="SFK17979.1"/>
    </source>
</evidence>
<dbReference type="InterPro" id="IPR036591">
    <property type="entry name" value="YggU-like_sf"/>
</dbReference>
<proteinExistence type="inferred from homology"/>
<protein>
    <recommendedName>
        <fullName evidence="2">UPF0235 protein SAMN02745775_101236</fullName>
    </recommendedName>
</protein>
<sequence length="100" mass="10294">MNPPWRLRVDGVDLAVKAQPRAKRPAVGGLSPDGAAIRVAVAEVAEDGRANRAIGQALARVLGVAPSAVGLLQGGGSRQKVFRIAGDPAELVPKLEKLIA</sequence>
<dbReference type="Pfam" id="PF02594">
    <property type="entry name" value="DUF167"/>
    <property type="match status" value="1"/>
</dbReference>
<evidence type="ECO:0000256" key="1">
    <source>
        <dbReference type="ARBA" id="ARBA00010364"/>
    </source>
</evidence>
<dbReference type="Gene3D" id="3.30.1200.10">
    <property type="entry name" value="YggU-like"/>
    <property type="match status" value="1"/>
</dbReference>
<dbReference type="PANTHER" id="PTHR13420">
    <property type="entry name" value="UPF0235 PROTEIN C15ORF40"/>
    <property type="match status" value="1"/>
</dbReference>